<evidence type="ECO:0000313" key="1">
    <source>
        <dbReference type="EMBL" id="SKB82831.1"/>
    </source>
</evidence>
<keyword evidence="2" id="KW-1185">Reference proteome</keyword>
<dbReference type="Proteomes" id="UP000190150">
    <property type="component" value="Unassembled WGS sequence"/>
</dbReference>
<organism evidence="1 2">
    <name type="scientific">Sphingobacterium nematocida</name>
    <dbReference type="NCBI Taxonomy" id="1513896"/>
    <lineage>
        <taxon>Bacteria</taxon>
        <taxon>Pseudomonadati</taxon>
        <taxon>Bacteroidota</taxon>
        <taxon>Sphingobacteriia</taxon>
        <taxon>Sphingobacteriales</taxon>
        <taxon>Sphingobacteriaceae</taxon>
        <taxon>Sphingobacterium</taxon>
    </lineage>
</organism>
<dbReference type="STRING" id="1513896.SAMN05660841_02552"/>
<dbReference type="Pfam" id="PF19268">
    <property type="entry name" value="CIS_TMP"/>
    <property type="match status" value="2"/>
</dbReference>
<dbReference type="AlphaFoldDB" id="A0A1T5EG14"/>
<reference evidence="2" key="1">
    <citation type="submission" date="2017-02" db="EMBL/GenBank/DDBJ databases">
        <authorList>
            <person name="Varghese N."/>
            <person name="Submissions S."/>
        </authorList>
    </citation>
    <scope>NUCLEOTIDE SEQUENCE [LARGE SCALE GENOMIC DNA]</scope>
    <source>
        <strain evidence="2">DSM 24091</strain>
    </source>
</reference>
<dbReference type="RefSeq" id="WP_079643462.1">
    <property type="nucleotide sequence ID" value="NZ_FUZF01000011.1"/>
</dbReference>
<dbReference type="EMBL" id="FUZF01000011">
    <property type="protein sequence ID" value="SKB82831.1"/>
    <property type="molecule type" value="Genomic_DNA"/>
</dbReference>
<protein>
    <submittedName>
        <fullName evidence="1">Uncharacterized protein</fullName>
    </submittedName>
</protein>
<proteinExistence type="predicted"/>
<dbReference type="OrthoDB" id="1488184at2"/>
<evidence type="ECO:0000313" key="2">
    <source>
        <dbReference type="Proteomes" id="UP000190150"/>
    </source>
</evidence>
<sequence length="916" mass="107296">MNQVDKITLNFTGKDESFFLDLHADFNTAWSDLLERVTDRVLLEWSNPNLHLEIDKLTLDLPPIAANNFKKEFLVQYETILERELIKVIKKYQGEEAPTKSRRDRTELLFHYLLHGHLLWRPGDSSFNLQDLFLEILKNNSAALYKFLRTHGHYTSLQERIIYQLEEKSLYAGIKLMAPNDSQFIVSYVKTLKQKYKHLNQPQITETNYQHAVWKVIYAYVLTMQTTYFNKKMFVKQTIGQIGNHYNINYNHLLRLLWTDQKEDYISGELYLILQNLYQEEKRGIIKSKNWRHWIQLIAQIEGTLLDGLKRERSTLIQLLKSDNSVYLLQLLNEQEILTLVDFVIPNEAPFIRSYTSTLDQNQQKGLLQGKAGGEFRLLKWQIIFPILLQNNGANFNRKYFVEKVILKIAAHYNLQAIQLLNYWSIGDKIFQKDKVLLSIWKELLNKYDLSPPKSKELISLHKDHIILAIRRQVVLTVDQINRLNEWVESSTAGLKLIERLDSTALQHFIKVNFKKDAEWIIYCASYLDLLENNKSTAFKSGGKFAALKWFFIVQTLLSTHQQSFNKKYFVERILAKLSIHYNIKKEVIIKILTDNIDVLGSQVPYDFFKILNDLRKNAAIINERGTSSDPKLKSVDESAEILFLKPILDLLVGILEVFNKQPTLIIDKKQTLLVIARYRSSHPGHSQLDLLRFILSWLLSQVPLQNQKSECLHRLSVLSERSPLLQAAIQQEKLQRITEQDKDNNEVADAGIFREVHNAGIILIAAYLPRLFSILKYTENGQFCNEEKQIRAIFLIQYLIFGNTEYPEHELYFNKILTGVRIDKALPNSLDLTTEEMEVSNQMLASILMHWQKVKTIGALREGFLQRRGLLYTKDQVLELIVDQKAFDMLLDYVSWNYKTIKFQWMEKTILTNWR</sequence>
<dbReference type="InterPro" id="IPR045538">
    <property type="entry name" value="CIS_TMP"/>
</dbReference>
<name>A0A1T5EG14_9SPHI</name>
<gene>
    <name evidence="1" type="ORF">SAMN05660841_02552</name>
</gene>
<accession>A0A1T5EG14</accession>